<evidence type="ECO:0000256" key="1">
    <source>
        <dbReference type="ARBA" id="ARBA00022553"/>
    </source>
</evidence>
<organism evidence="10 11">
    <name type="scientific">Culicoidibacter larvae</name>
    <dbReference type="NCBI Taxonomy" id="2579976"/>
    <lineage>
        <taxon>Bacteria</taxon>
        <taxon>Bacillati</taxon>
        <taxon>Bacillota</taxon>
        <taxon>Culicoidibacteria</taxon>
        <taxon>Culicoidibacterales</taxon>
        <taxon>Culicoidibacteraceae</taxon>
        <taxon>Culicoidibacter</taxon>
    </lineage>
</organism>
<dbReference type="GO" id="GO:0000976">
    <property type="term" value="F:transcription cis-regulatory region binding"/>
    <property type="evidence" value="ECO:0007669"/>
    <property type="project" value="TreeGrafter"/>
</dbReference>
<dbReference type="GO" id="GO:0006355">
    <property type="term" value="P:regulation of DNA-templated transcription"/>
    <property type="evidence" value="ECO:0007669"/>
    <property type="project" value="InterPro"/>
</dbReference>
<dbReference type="Pfam" id="PF00486">
    <property type="entry name" value="Trans_reg_C"/>
    <property type="match status" value="1"/>
</dbReference>
<dbReference type="Pfam" id="PF00072">
    <property type="entry name" value="Response_reg"/>
    <property type="match status" value="1"/>
</dbReference>
<feature type="domain" description="Response regulatory" evidence="8">
    <location>
        <begin position="6"/>
        <end position="120"/>
    </location>
</feature>
<evidence type="ECO:0000256" key="6">
    <source>
        <dbReference type="PROSITE-ProRule" id="PRU00169"/>
    </source>
</evidence>
<evidence type="ECO:0000313" key="10">
    <source>
        <dbReference type="EMBL" id="TLG70274.1"/>
    </source>
</evidence>
<dbReference type="Gene3D" id="1.10.10.10">
    <property type="entry name" value="Winged helix-like DNA-binding domain superfamily/Winged helix DNA-binding domain"/>
    <property type="match status" value="1"/>
</dbReference>
<feature type="DNA-binding region" description="OmpR/PhoB-type" evidence="7">
    <location>
        <begin position="130"/>
        <end position="225"/>
    </location>
</feature>
<keyword evidence="3" id="KW-0805">Transcription regulation</keyword>
<dbReference type="EMBL" id="VBWP01000020">
    <property type="protein sequence ID" value="TLG70274.1"/>
    <property type="molecule type" value="Genomic_DNA"/>
</dbReference>
<dbReference type="SMART" id="SM00862">
    <property type="entry name" value="Trans_reg_C"/>
    <property type="match status" value="1"/>
</dbReference>
<dbReference type="GO" id="GO:0032993">
    <property type="term" value="C:protein-DNA complex"/>
    <property type="evidence" value="ECO:0007669"/>
    <property type="project" value="TreeGrafter"/>
</dbReference>
<evidence type="ECO:0000256" key="3">
    <source>
        <dbReference type="ARBA" id="ARBA00023015"/>
    </source>
</evidence>
<evidence type="ECO:0000313" key="11">
    <source>
        <dbReference type="Proteomes" id="UP000306912"/>
    </source>
</evidence>
<dbReference type="InterPro" id="IPR039420">
    <property type="entry name" value="WalR-like"/>
</dbReference>
<dbReference type="CDD" id="cd00156">
    <property type="entry name" value="REC"/>
    <property type="match status" value="1"/>
</dbReference>
<comment type="caution">
    <text evidence="10">The sequence shown here is derived from an EMBL/GenBank/DDBJ whole genome shotgun (WGS) entry which is preliminary data.</text>
</comment>
<evidence type="ECO:0000256" key="2">
    <source>
        <dbReference type="ARBA" id="ARBA00023012"/>
    </source>
</evidence>
<feature type="modified residue" description="4-aspartylphosphate" evidence="6">
    <location>
        <position position="55"/>
    </location>
</feature>
<reference evidence="10 11" key="1">
    <citation type="submission" date="2019-05" db="EMBL/GenBank/DDBJ databases">
        <title>Culicoidintestinum kansasii gen. nov., sp. nov. from the gastrointestinal tract of the biting midge, Culicoides sonorensis.</title>
        <authorList>
            <person name="Neupane S."/>
            <person name="Ghosh A."/>
            <person name="Gunther S."/>
            <person name="Martin K."/>
            <person name="Zurek L."/>
        </authorList>
    </citation>
    <scope>NUCLEOTIDE SEQUENCE [LARGE SCALE GENOMIC DNA]</scope>
    <source>
        <strain evidence="10 11">CS-1</strain>
    </source>
</reference>
<dbReference type="RefSeq" id="WP_138192722.1">
    <property type="nucleotide sequence ID" value="NZ_VBWP01000020.1"/>
</dbReference>
<dbReference type="Gene3D" id="3.40.50.2300">
    <property type="match status" value="1"/>
</dbReference>
<proteinExistence type="predicted"/>
<dbReference type="SUPFAM" id="SSF52172">
    <property type="entry name" value="CheY-like"/>
    <property type="match status" value="1"/>
</dbReference>
<evidence type="ECO:0000259" key="8">
    <source>
        <dbReference type="PROSITE" id="PS50110"/>
    </source>
</evidence>
<dbReference type="CDD" id="cd00383">
    <property type="entry name" value="trans_reg_C"/>
    <property type="match status" value="1"/>
</dbReference>
<gene>
    <name evidence="10" type="ORF">FEZ08_11960</name>
</gene>
<dbReference type="PROSITE" id="PS50110">
    <property type="entry name" value="RESPONSE_REGULATORY"/>
    <property type="match status" value="1"/>
</dbReference>
<protein>
    <submittedName>
        <fullName evidence="10">Response regulator transcription factor</fullName>
    </submittedName>
</protein>
<name>A0A5R8Q894_9FIRM</name>
<dbReference type="SMART" id="SM00448">
    <property type="entry name" value="REC"/>
    <property type="match status" value="1"/>
</dbReference>
<dbReference type="InterPro" id="IPR001789">
    <property type="entry name" value="Sig_transdc_resp-reg_receiver"/>
</dbReference>
<dbReference type="InterPro" id="IPR011006">
    <property type="entry name" value="CheY-like_superfamily"/>
</dbReference>
<dbReference type="GO" id="GO:0005829">
    <property type="term" value="C:cytosol"/>
    <property type="evidence" value="ECO:0007669"/>
    <property type="project" value="TreeGrafter"/>
</dbReference>
<dbReference type="InterPro" id="IPR036388">
    <property type="entry name" value="WH-like_DNA-bd_sf"/>
</dbReference>
<dbReference type="InterPro" id="IPR001867">
    <property type="entry name" value="OmpR/PhoB-type_DNA-bd"/>
</dbReference>
<dbReference type="GO" id="GO:0000156">
    <property type="term" value="F:phosphorelay response regulator activity"/>
    <property type="evidence" value="ECO:0007669"/>
    <property type="project" value="TreeGrafter"/>
</dbReference>
<keyword evidence="1 6" id="KW-0597">Phosphoprotein</keyword>
<evidence type="ECO:0000256" key="7">
    <source>
        <dbReference type="PROSITE-ProRule" id="PRU01091"/>
    </source>
</evidence>
<accession>A0A5R8Q894</accession>
<dbReference type="PROSITE" id="PS51755">
    <property type="entry name" value="OMPR_PHOB"/>
    <property type="match status" value="1"/>
</dbReference>
<keyword evidence="2" id="KW-0902">Two-component regulatory system</keyword>
<dbReference type="AlphaFoldDB" id="A0A5R8Q894"/>
<keyword evidence="5" id="KW-0804">Transcription</keyword>
<dbReference type="Proteomes" id="UP000306912">
    <property type="component" value="Unassembled WGS sequence"/>
</dbReference>
<evidence type="ECO:0000256" key="4">
    <source>
        <dbReference type="ARBA" id="ARBA00023125"/>
    </source>
</evidence>
<evidence type="ECO:0000256" key="5">
    <source>
        <dbReference type="ARBA" id="ARBA00023163"/>
    </source>
</evidence>
<dbReference type="InParanoid" id="A0A5R8Q894"/>
<evidence type="ECO:0000259" key="9">
    <source>
        <dbReference type="PROSITE" id="PS51755"/>
    </source>
</evidence>
<sequence>MCIKKHILFIDDDDQYQRVVKSLLVTEGYEVTTASNAAVGIELFQKHKYDLVLSDLMMESVDGLQLLSFIRRIDPSMKVIILTGSDELAPEIRGLQLLANDFIRKPVDFDILLARIARVLIDEEKHTVHELVSEREQLVVHLDSRQVMKADERIELTVKEFDLLVYFLRNRNVVHSREQLLKEVWRMDINLIDIRSVDTLVKKVRRKLHISSIYSMRGVGYEWIE</sequence>
<dbReference type="PANTHER" id="PTHR48111:SF1">
    <property type="entry name" value="TWO-COMPONENT RESPONSE REGULATOR ORR33"/>
    <property type="match status" value="1"/>
</dbReference>
<keyword evidence="4 7" id="KW-0238">DNA-binding</keyword>
<dbReference type="PANTHER" id="PTHR48111">
    <property type="entry name" value="REGULATOR OF RPOS"/>
    <property type="match status" value="1"/>
</dbReference>
<feature type="domain" description="OmpR/PhoB-type" evidence="9">
    <location>
        <begin position="130"/>
        <end position="225"/>
    </location>
</feature>
<keyword evidence="11" id="KW-1185">Reference proteome</keyword>
<dbReference type="OrthoDB" id="9808843at2"/>